<dbReference type="AlphaFoldDB" id="A0A7X6RIY0"/>
<keyword evidence="3" id="KW-1185">Reference proteome</keyword>
<name>A0A7X6RIY0_9NOCA</name>
<gene>
    <name evidence="2" type="ORF">HGA07_18460</name>
</gene>
<feature type="domain" description="Limonene-1,2-epoxide hydrolase" evidence="1">
    <location>
        <begin position="39"/>
        <end position="128"/>
    </location>
</feature>
<evidence type="ECO:0000259" key="1">
    <source>
        <dbReference type="Pfam" id="PF07858"/>
    </source>
</evidence>
<sequence length="143" mass="16058">MNIHPGAEPLTDAEKAVVGFLDDWGPGRWPHMRECYDRWMTDDVSWENTGSPATKGKAAAMQFLTTLHDTLEMEYCTAELLSLASRGNVVLTERVDRVHGADGSVLIEIPIMGTFLVEDGKIARYADYNADSPIKQRFPRHQH</sequence>
<accession>A0A7X6RIY0</accession>
<dbReference type="InterPro" id="IPR032710">
    <property type="entry name" value="NTF2-like_dom_sf"/>
</dbReference>
<organism evidence="2 3">
    <name type="scientific">Nocardia veterana</name>
    <dbReference type="NCBI Taxonomy" id="132249"/>
    <lineage>
        <taxon>Bacteria</taxon>
        <taxon>Bacillati</taxon>
        <taxon>Actinomycetota</taxon>
        <taxon>Actinomycetes</taxon>
        <taxon>Mycobacteriales</taxon>
        <taxon>Nocardiaceae</taxon>
        <taxon>Nocardia</taxon>
    </lineage>
</organism>
<dbReference type="Proteomes" id="UP000523447">
    <property type="component" value="Unassembled WGS sequence"/>
</dbReference>
<dbReference type="EMBL" id="JAAXPE010000019">
    <property type="protein sequence ID" value="NKY87605.1"/>
    <property type="molecule type" value="Genomic_DNA"/>
</dbReference>
<dbReference type="SUPFAM" id="SSF54427">
    <property type="entry name" value="NTF2-like"/>
    <property type="match status" value="1"/>
</dbReference>
<dbReference type="RefSeq" id="WP_040723916.1">
    <property type="nucleotide sequence ID" value="NZ_CAWPHS010000011.1"/>
</dbReference>
<dbReference type="Pfam" id="PF07858">
    <property type="entry name" value="LEH"/>
    <property type="match status" value="1"/>
</dbReference>
<reference evidence="2 3" key="1">
    <citation type="submission" date="2020-04" db="EMBL/GenBank/DDBJ databases">
        <title>MicrobeNet Type strains.</title>
        <authorList>
            <person name="Nicholson A.C."/>
        </authorList>
    </citation>
    <scope>NUCLEOTIDE SEQUENCE [LARGE SCALE GENOMIC DNA]</scope>
    <source>
        <strain evidence="2 3">DSM 44445</strain>
    </source>
</reference>
<evidence type="ECO:0000313" key="3">
    <source>
        <dbReference type="Proteomes" id="UP000523447"/>
    </source>
</evidence>
<dbReference type="Gene3D" id="3.10.450.50">
    <property type="match status" value="1"/>
</dbReference>
<proteinExistence type="predicted"/>
<comment type="caution">
    <text evidence="2">The sequence shown here is derived from an EMBL/GenBank/DDBJ whole genome shotgun (WGS) entry which is preliminary data.</text>
</comment>
<dbReference type="InterPro" id="IPR013100">
    <property type="entry name" value="LEH"/>
</dbReference>
<evidence type="ECO:0000313" key="2">
    <source>
        <dbReference type="EMBL" id="NKY87605.1"/>
    </source>
</evidence>
<protein>
    <submittedName>
        <fullName evidence="2">SnoaL-like domain-containing protein</fullName>
    </submittedName>
</protein>